<dbReference type="CDD" id="cd03801">
    <property type="entry name" value="GT4_PimA-like"/>
    <property type="match status" value="1"/>
</dbReference>
<protein>
    <submittedName>
        <fullName evidence="3">Glycosyltransferase involved in cell wall bisynthesis</fullName>
    </submittedName>
</protein>
<reference evidence="4" key="1">
    <citation type="submission" date="2016-10" db="EMBL/GenBank/DDBJ databases">
        <authorList>
            <person name="Varghese N."/>
            <person name="Submissions S."/>
        </authorList>
    </citation>
    <scope>NUCLEOTIDE SEQUENCE [LARGE SCALE GENOMIC DNA]</scope>
    <source>
        <strain evidence="4">DSM 26894</strain>
    </source>
</reference>
<dbReference type="AlphaFoldDB" id="A0A1I6WEJ7"/>
<gene>
    <name evidence="3" type="ORF">SAMN04488050_11939</name>
</gene>
<evidence type="ECO:0000259" key="2">
    <source>
        <dbReference type="Pfam" id="PF13579"/>
    </source>
</evidence>
<dbReference type="InterPro" id="IPR028098">
    <property type="entry name" value="Glyco_trans_4-like_N"/>
</dbReference>
<dbReference type="InterPro" id="IPR001296">
    <property type="entry name" value="Glyco_trans_1"/>
</dbReference>
<dbReference type="EMBL" id="FOZW01000019">
    <property type="protein sequence ID" value="SFT24408.1"/>
    <property type="molecule type" value="Genomic_DNA"/>
</dbReference>
<sequence>MKILVLAPQPFMTQRGTPIAVHMLLETLSARGDESDVICFPEGDDVDIPGCRVFRVAALPGLKNFRPGFSVKKLLADTLMFPMVAARMLRGNYDLVIAVEEAAFMAMALKPIFGVPYIADIDSSLPEQLDDKFALPGWLRLCFEGAEAAVMRRADGAITCCQALEKIVRDRAPGIPVRTLEDVTMLSGEDSQPAAECAFDKPVVMYVGNLEPYQGVDLLMEAVAVLDPERHPMRLVVIGGTGEDVAAAERRAVDLGIAAHASFLGPRPVSELGHYLSAAAVVVSPRRQGRNTPMKIYSYLDSGRPLLATRLPTHTQVLDDRIACLVEPTPEAMAAGLRDLLGDPELSGRLVTAAKERVAAEFTPDAYSRKLRAFLETEIEPRLPRSPRPTVAQ</sequence>
<evidence type="ECO:0000313" key="4">
    <source>
        <dbReference type="Proteomes" id="UP000199392"/>
    </source>
</evidence>
<dbReference type="Pfam" id="PF00534">
    <property type="entry name" value="Glycos_transf_1"/>
    <property type="match status" value="1"/>
</dbReference>
<feature type="domain" description="Glycosyltransferase subfamily 4-like N-terminal" evidence="2">
    <location>
        <begin position="16"/>
        <end position="171"/>
    </location>
</feature>
<name>A0A1I6WEJ7_9RHOB</name>
<dbReference type="RefSeq" id="WP_092430540.1">
    <property type="nucleotide sequence ID" value="NZ_FNCL01000020.1"/>
</dbReference>
<evidence type="ECO:0000313" key="3">
    <source>
        <dbReference type="EMBL" id="SFT24408.1"/>
    </source>
</evidence>
<dbReference type="Gene3D" id="3.40.50.2000">
    <property type="entry name" value="Glycogen Phosphorylase B"/>
    <property type="match status" value="2"/>
</dbReference>
<dbReference type="Proteomes" id="UP000199392">
    <property type="component" value="Unassembled WGS sequence"/>
</dbReference>
<dbReference type="OrthoDB" id="529131at2"/>
<dbReference type="Pfam" id="PF13579">
    <property type="entry name" value="Glyco_trans_4_4"/>
    <property type="match status" value="1"/>
</dbReference>
<dbReference type="PANTHER" id="PTHR12526">
    <property type="entry name" value="GLYCOSYLTRANSFERASE"/>
    <property type="match status" value="1"/>
</dbReference>
<keyword evidence="4" id="KW-1185">Reference proteome</keyword>
<organism evidence="3 4">
    <name type="scientific">Alloyangia pacifica</name>
    <dbReference type="NCBI Taxonomy" id="311180"/>
    <lineage>
        <taxon>Bacteria</taxon>
        <taxon>Pseudomonadati</taxon>
        <taxon>Pseudomonadota</taxon>
        <taxon>Alphaproteobacteria</taxon>
        <taxon>Rhodobacterales</taxon>
        <taxon>Roseobacteraceae</taxon>
        <taxon>Alloyangia</taxon>
    </lineage>
</organism>
<feature type="domain" description="Glycosyl transferase family 1" evidence="1">
    <location>
        <begin position="200"/>
        <end position="357"/>
    </location>
</feature>
<evidence type="ECO:0000259" key="1">
    <source>
        <dbReference type="Pfam" id="PF00534"/>
    </source>
</evidence>
<dbReference type="STRING" id="311180.SAMN04488050_11939"/>
<dbReference type="SUPFAM" id="SSF53756">
    <property type="entry name" value="UDP-Glycosyltransferase/glycogen phosphorylase"/>
    <property type="match status" value="1"/>
</dbReference>
<proteinExistence type="predicted"/>
<accession>A0A1I6WEJ7</accession>
<keyword evidence="3" id="KW-0808">Transferase</keyword>
<dbReference type="GO" id="GO:0016757">
    <property type="term" value="F:glycosyltransferase activity"/>
    <property type="evidence" value="ECO:0007669"/>
    <property type="project" value="InterPro"/>
</dbReference>